<accession>A0ABV4FL81</accession>
<evidence type="ECO:0000313" key="1">
    <source>
        <dbReference type="EMBL" id="MEY9452321.1"/>
    </source>
</evidence>
<proteinExistence type="predicted"/>
<comment type="caution">
    <text evidence="1">The sequence shown here is derived from an EMBL/GenBank/DDBJ whole genome shotgun (WGS) entry which is preliminary data.</text>
</comment>
<organism evidence="1 2">
    <name type="scientific">Bradyrhizobium ottawaense</name>
    <dbReference type="NCBI Taxonomy" id="931866"/>
    <lineage>
        <taxon>Bacteria</taxon>
        <taxon>Pseudomonadati</taxon>
        <taxon>Pseudomonadota</taxon>
        <taxon>Alphaproteobacteria</taxon>
        <taxon>Hyphomicrobiales</taxon>
        <taxon>Nitrobacteraceae</taxon>
        <taxon>Bradyrhizobium</taxon>
    </lineage>
</organism>
<dbReference type="RefSeq" id="WP_370093114.1">
    <property type="nucleotide sequence ID" value="NZ_JBGBZG010000002.1"/>
</dbReference>
<name>A0ABV4FL81_9BRAD</name>
<protein>
    <submittedName>
        <fullName evidence="1">Uncharacterized protein</fullName>
    </submittedName>
</protein>
<sequence>MSDSTALIPPASRQKPVRVKLRRINADIEKPYPPAEDAKVWWARLKAALGTASSDFVSQTLFQLQTAARLPCGGISEIAVNAALSMIESAKPKDEVDAALIIQMACTHTAAMAVLSRIGGAHGGDRHVAMMAAAASKLLRAFAIQVEALRRLRFGGSQHMRIEHVHIEPSAQAVIGNLRS</sequence>
<keyword evidence="2" id="KW-1185">Reference proteome</keyword>
<evidence type="ECO:0000313" key="2">
    <source>
        <dbReference type="Proteomes" id="UP001565369"/>
    </source>
</evidence>
<dbReference type="EMBL" id="JBGBZJ010000003">
    <property type="protein sequence ID" value="MEY9452321.1"/>
    <property type="molecule type" value="Genomic_DNA"/>
</dbReference>
<gene>
    <name evidence="1" type="ORF">ABIG07_001269</name>
</gene>
<dbReference type="Proteomes" id="UP001565369">
    <property type="component" value="Unassembled WGS sequence"/>
</dbReference>
<reference evidence="1 2" key="1">
    <citation type="submission" date="2024-07" db="EMBL/GenBank/DDBJ databases">
        <title>Genomic Encyclopedia of Type Strains, Phase V (KMG-V): Genome sequencing to study the core and pangenomes of soil and plant-associated prokaryotes.</title>
        <authorList>
            <person name="Whitman W."/>
        </authorList>
    </citation>
    <scope>NUCLEOTIDE SEQUENCE [LARGE SCALE GENOMIC DNA]</scope>
    <source>
        <strain evidence="1 2">USDA 152</strain>
    </source>
</reference>